<proteinExistence type="predicted"/>
<accession>A0ABR2UN81</accession>
<comment type="caution">
    <text evidence="2">The sequence shown here is derived from an EMBL/GenBank/DDBJ whole genome shotgun (WGS) entry which is preliminary data.</text>
</comment>
<feature type="signal peptide" evidence="1">
    <location>
        <begin position="1"/>
        <end position="19"/>
    </location>
</feature>
<organism evidence="2 3">
    <name type="scientific">Seiridium unicorne</name>
    <dbReference type="NCBI Taxonomy" id="138068"/>
    <lineage>
        <taxon>Eukaryota</taxon>
        <taxon>Fungi</taxon>
        <taxon>Dikarya</taxon>
        <taxon>Ascomycota</taxon>
        <taxon>Pezizomycotina</taxon>
        <taxon>Sordariomycetes</taxon>
        <taxon>Xylariomycetidae</taxon>
        <taxon>Amphisphaeriales</taxon>
        <taxon>Sporocadaceae</taxon>
        <taxon>Seiridium</taxon>
    </lineage>
</organism>
<reference evidence="2 3" key="1">
    <citation type="journal article" date="2024" name="J. Plant Pathol.">
        <title>Sequence and assembly of the genome of Seiridium unicorne, isolate CBS 538.82, causal agent of cypress canker disease.</title>
        <authorList>
            <person name="Scali E."/>
            <person name="Rocca G.D."/>
            <person name="Danti R."/>
            <person name="Garbelotto M."/>
            <person name="Barberini S."/>
            <person name="Baroncelli R."/>
            <person name="Emiliani G."/>
        </authorList>
    </citation>
    <scope>NUCLEOTIDE SEQUENCE [LARGE SCALE GENOMIC DNA]</scope>
    <source>
        <strain evidence="2 3">BM-138-508</strain>
    </source>
</reference>
<name>A0ABR2UN81_9PEZI</name>
<keyword evidence="1" id="KW-0732">Signal</keyword>
<dbReference type="EMBL" id="JARVKF010000409">
    <property type="protein sequence ID" value="KAK9416026.1"/>
    <property type="molecule type" value="Genomic_DNA"/>
</dbReference>
<evidence type="ECO:0000313" key="2">
    <source>
        <dbReference type="EMBL" id="KAK9416026.1"/>
    </source>
</evidence>
<evidence type="ECO:0000256" key="1">
    <source>
        <dbReference type="SAM" id="SignalP"/>
    </source>
</evidence>
<gene>
    <name evidence="2" type="ORF">SUNI508_09799</name>
</gene>
<feature type="chain" id="PRO_5045752111" evidence="1">
    <location>
        <begin position="20"/>
        <end position="115"/>
    </location>
</feature>
<keyword evidence="3" id="KW-1185">Reference proteome</keyword>
<dbReference type="Proteomes" id="UP001408356">
    <property type="component" value="Unassembled WGS sequence"/>
</dbReference>
<protein>
    <submittedName>
        <fullName evidence="2">Uncharacterized protein</fullName>
    </submittedName>
</protein>
<sequence length="115" mass="12480">MKFHSAFTLLGGLSSLTMAKPTTRINNPNIFTMVKTCGATGLSGACSVDINTSKELCQSTARVGLYHGFQSIQVYDHFQCDVYTDFTCSGTSMHLETGTYPKFGITGNSYRCSPI</sequence>
<evidence type="ECO:0000313" key="3">
    <source>
        <dbReference type="Proteomes" id="UP001408356"/>
    </source>
</evidence>